<dbReference type="Proteomes" id="UP000799118">
    <property type="component" value="Unassembled WGS sequence"/>
</dbReference>
<keyword evidence="3" id="KW-1185">Reference proteome</keyword>
<organism evidence="2 3">
    <name type="scientific">Gymnopus androsaceus JB14</name>
    <dbReference type="NCBI Taxonomy" id="1447944"/>
    <lineage>
        <taxon>Eukaryota</taxon>
        <taxon>Fungi</taxon>
        <taxon>Dikarya</taxon>
        <taxon>Basidiomycota</taxon>
        <taxon>Agaricomycotina</taxon>
        <taxon>Agaricomycetes</taxon>
        <taxon>Agaricomycetidae</taxon>
        <taxon>Agaricales</taxon>
        <taxon>Marasmiineae</taxon>
        <taxon>Omphalotaceae</taxon>
        <taxon>Gymnopus</taxon>
    </lineage>
</organism>
<dbReference type="AlphaFoldDB" id="A0A6A4HKB5"/>
<proteinExistence type="predicted"/>
<reference evidence="2" key="1">
    <citation type="journal article" date="2019" name="Environ. Microbiol.">
        <title>Fungal ecological strategies reflected in gene transcription - a case study of two litter decomposers.</title>
        <authorList>
            <person name="Barbi F."/>
            <person name="Kohler A."/>
            <person name="Barry K."/>
            <person name="Baskaran P."/>
            <person name="Daum C."/>
            <person name="Fauchery L."/>
            <person name="Ihrmark K."/>
            <person name="Kuo A."/>
            <person name="LaButti K."/>
            <person name="Lipzen A."/>
            <person name="Morin E."/>
            <person name="Grigoriev I.V."/>
            <person name="Henrissat B."/>
            <person name="Lindahl B."/>
            <person name="Martin F."/>
        </authorList>
    </citation>
    <scope>NUCLEOTIDE SEQUENCE</scope>
    <source>
        <strain evidence="2">JB14</strain>
    </source>
</reference>
<accession>A0A6A4HKB5</accession>
<evidence type="ECO:0000313" key="3">
    <source>
        <dbReference type="Proteomes" id="UP000799118"/>
    </source>
</evidence>
<feature type="non-terminal residue" evidence="2">
    <location>
        <position position="496"/>
    </location>
</feature>
<evidence type="ECO:0000259" key="1">
    <source>
        <dbReference type="Pfam" id="PF12937"/>
    </source>
</evidence>
<dbReference type="InterPro" id="IPR036047">
    <property type="entry name" value="F-box-like_dom_sf"/>
</dbReference>
<protein>
    <recommendedName>
        <fullName evidence="1">F-box domain-containing protein</fullName>
    </recommendedName>
</protein>
<sequence>MEAIDLQIENVRLEMQKLAQTHIQLLIARNQLVPLHRLPTEILSEIFLFYCCYEDKVENSLPPQHIVCQICSRWRQLAHSLPRLWTKMAITMVHGQFPHHALMAKEWLGRSGSDLPVGISFDVQDDDSTNDTGSRTAAHLPVPRGIIQLCVLPFIHRCLYLVLRLRVDDLIDFFNLPTIHAPHLKTLSLQLADPSDSPAFSHRVEIHSGDIITFNDCPNLINLYLGTDYHVVPVLESMSTMKVPALEELTMEADLALNAYGYRNMLVTCNPKECTMSMSGGDVYDLLPGGNFSGSIITLTRLSLLKVELINMSGFPTLVEGLSLPSLKVISIEYPVSPPLTWEQDHIFRRMRDLQMRSSSSLSSFTLCNSLPQSADELLQFLRLVPSLEALCLTKCNIHILQLANALVYRNSSRDDPHPSPALLPNLSSFQFEDHHDFFPDEEDDGFIANMVMSRWWKETSSRRADVCRLNNVHIRIHGGEFDENALEPMRICRKY</sequence>
<name>A0A6A4HKB5_9AGAR</name>
<dbReference type="EMBL" id="ML769481">
    <property type="protein sequence ID" value="KAE9398526.1"/>
    <property type="molecule type" value="Genomic_DNA"/>
</dbReference>
<dbReference type="InterPro" id="IPR001810">
    <property type="entry name" value="F-box_dom"/>
</dbReference>
<dbReference type="Pfam" id="PF12937">
    <property type="entry name" value="F-box-like"/>
    <property type="match status" value="1"/>
</dbReference>
<dbReference type="Gene3D" id="1.20.1280.50">
    <property type="match status" value="1"/>
</dbReference>
<dbReference type="SUPFAM" id="SSF81383">
    <property type="entry name" value="F-box domain"/>
    <property type="match status" value="1"/>
</dbReference>
<evidence type="ECO:0000313" key="2">
    <source>
        <dbReference type="EMBL" id="KAE9398526.1"/>
    </source>
</evidence>
<feature type="domain" description="F-box" evidence="1">
    <location>
        <begin position="36"/>
        <end position="90"/>
    </location>
</feature>
<dbReference type="OrthoDB" id="3270987at2759"/>
<gene>
    <name evidence="2" type="ORF">BT96DRAFT_976339</name>
</gene>